<name>A0AA40KF55_9HYME</name>
<organism evidence="2 3">
    <name type="scientific">Melipona bicolor</name>
    <dbReference type="NCBI Taxonomy" id="60889"/>
    <lineage>
        <taxon>Eukaryota</taxon>
        <taxon>Metazoa</taxon>
        <taxon>Ecdysozoa</taxon>
        <taxon>Arthropoda</taxon>
        <taxon>Hexapoda</taxon>
        <taxon>Insecta</taxon>
        <taxon>Pterygota</taxon>
        <taxon>Neoptera</taxon>
        <taxon>Endopterygota</taxon>
        <taxon>Hymenoptera</taxon>
        <taxon>Apocrita</taxon>
        <taxon>Aculeata</taxon>
        <taxon>Apoidea</taxon>
        <taxon>Anthophila</taxon>
        <taxon>Apidae</taxon>
        <taxon>Melipona</taxon>
    </lineage>
</organism>
<gene>
    <name evidence="2" type="ORF">K0M31_015514</name>
</gene>
<keyword evidence="3" id="KW-1185">Reference proteome</keyword>
<comment type="caution">
    <text evidence="2">The sequence shown here is derived from an EMBL/GenBank/DDBJ whole genome shotgun (WGS) entry which is preliminary data.</text>
</comment>
<evidence type="ECO:0000256" key="1">
    <source>
        <dbReference type="SAM" id="MobiDB-lite"/>
    </source>
</evidence>
<accession>A0AA40KF55</accession>
<reference evidence="2" key="1">
    <citation type="submission" date="2021-10" db="EMBL/GenBank/DDBJ databases">
        <title>Melipona bicolor Genome sequencing and assembly.</title>
        <authorList>
            <person name="Araujo N.S."/>
            <person name="Arias M.C."/>
        </authorList>
    </citation>
    <scope>NUCLEOTIDE SEQUENCE</scope>
    <source>
        <strain evidence="2">USP_2M_L1-L4_2017</strain>
        <tissue evidence="2">Whole body</tissue>
    </source>
</reference>
<dbReference type="Proteomes" id="UP001177670">
    <property type="component" value="Unassembled WGS sequence"/>
</dbReference>
<feature type="compositionally biased region" description="Low complexity" evidence="1">
    <location>
        <begin position="28"/>
        <end position="42"/>
    </location>
</feature>
<dbReference type="AlphaFoldDB" id="A0AA40KF55"/>
<dbReference type="EMBL" id="JAHYIQ010000047">
    <property type="protein sequence ID" value="KAK1117842.1"/>
    <property type="molecule type" value="Genomic_DNA"/>
</dbReference>
<dbReference type="SUPFAM" id="SSF50044">
    <property type="entry name" value="SH3-domain"/>
    <property type="match status" value="1"/>
</dbReference>
<evidence type="ECO:0000313" key="3">
    <source>
        <dbReference type="Proteomes" id="UP001177670"/>
    </source>
</evidence>
<protein>
    <submittedName>
        <fullName evidence="2">Uncharacterized protein</fullName>
    </submittedName>
</protein>
<evidence type="ECO:0000313" key="2">
    <source>
        <dbReference type="EMBL" id="KAK1117842.1"/>
    </source>
</evidence>
<sequence length="93" mass="10148">MGELNGVRGLVPSNFLTEAPDQPPQGQLPPGNRRPPNQSQGPGVRGPPPPPREPPPAGHRRGKGKNLKLMTVRLFFFLPRILVQIAPQAKYTD</sequence>
<feature type="region of interest" description="Disordered" evidence="1">
    <location>
        <begin position="1"/>
        <end position="66"/>
    </location>
</feature>
<proteinExistence type="predicted"/>
<feature type="compositionally biased region" description="Pro residues" evidence="1">
    <location>
        <begin position="45"/>
        <end position="57"/>
    </location>
</feature>
<dbReference type="InterPro" id="IPR036028">
    <property type="entry name" value="SH3-like_dom_sf"/>
</dbReference>